<organism evidence="1 2">
    <name type="scientific">Vibrio hyugaensis</name>
    <dbReference type="NCBI Taxonomy" id="1534743"/>
    <lineage>
        <taxon>Bacteria</taxon>
        <taxon>Pseudomonadati</taxon>
        <taxon>Pseudomonadota</taxon>
        <taxon>Gammaproteobacteria</taxon>
        <taxon>Vibrionales</taxon>
        <taxon>Vibrionaceae</taxon>
        <taxon>Vibrio</taxon>
    </lineage>
</organism>
<gene>
    <name evidence="1" type="ORF">GCM10007906_15430</name>
</gene>
<comment type="caution">
    <text evidence="1">The sequence shown here is derived from an EMBL/GenBank/DDBJ whole genome shotgun (WGS) entry which is preliminary data.</text>
</comment>
<name>A0ABQ5Y3C8_9VIBR</name>
<protein>
    <submittedName>
        <fullName evidence="1">Uncharacterized protein</fullName>
    </submittedName>
</protein>
<sequence length="146" mass="16532">MTENQRKPITFLLVGDHIIICNTTYFTNKRTDKSKWLHYQIEFPKQGLQWFLDTLEGKFFKTDAEGGLAKGTFNSEGLIDGELLKLGRAFDADGNGSCGYSFITLDRIDDYIGLAKSYTFTDALLFKHGMIDTMEDIAKKIDLGQL</sequence>
<accession>A0ABQ5Y3C8</accession>
<dbReference type="RefSeq" id="WP_231578978.1">
    <property type="nucleotide sequence ID" value="NZ_BBLD01000061.1"/>
</dbReference>
<dbReference type="Proteomes" id="UP001156669">
    <property type="component" value="Unassembled WGS sequence"/>
</dbReference>
<evidence type="ECO:0000313" key="1">
    <source>
        <dbReference type="EMBL" id="GLR03956.1"/>
    </source>
</evidence>
<proteinExistence type="predicted"/>
<dbReference type="EMBL" id="BSOE01000020">
    <property type="protein sequence ID" value="GLR03956.1"/>
    <property type="molecule type" value="Genomic_DNA"/>
</dbReference>
<evidence type="ECO:0000313" key="2">
    <source>
        <dbReference type="Proteomes" id="UP001156669"/>
    </source>
</evidence>
<keyword evidence="2" id="KW-1185">Reference proteome</keyword>
<reference evidence="2" key="1">
    <citation type="journal article" date="2019" name="Int. J. Syst. Evol. Microbiol.">
        <title>The Global Catalogue of Microorganisms (GCM) 10K type strain sequencing project: providing services to taxonomists for standard genome sequencing and annotation.</title>
        <authorList>
            <consortium name="The Broad Institute Genomics Platform"/>
            <consortium name="The Broad Institute Genome Sequencing Center for Infectious Disease"/>
            <person name="Wu L."/>
            <person name="Ma J."/>
        </authorList>
    </citation>
    <scope>NUCLEOTIDE SEQUENCE [LARGE SCALE GENOMIC DNA]</scope>
    <source>
        <strain evidence="2">NBRC 110633</strain>
    </source>
</reference>